<gene>
    <name evidence="2" type="ORF">GUJ93_ZPchr0001g32397</name>
</gene>
<organism evidence="2 3">
    <name type="scientific">Zizania palustris</name>
    <name type="common">Northern wild rice</name>
    <dbReference type="NCBI Taxonomy" id="103762"/>
    <lineage>
        <taxon>Eukaryota</taxon>
        <taxon>Viridiplantae</taxon>
        <taxon>Streptophyta</taxon>
        <taxon>Embryophyta</taxon>
        <taxon>Tracheophyta</taxon>
        <taxon>Spermatophyta</taxon>
        <taxon>Magnoliopsida</taxon>
        <taxon>Liliopsida</taxon>
        <taxon>Poales</taxon>
        <taxon>Poaceae</taxon>
        <taxon>BOP clade</taxon>
        <taxon>Oryzoideae</taxon>
        <taxon>Oryzeae</taxon>
        <taxon>Zizaniinae</taxon>
        <taxon>Zizania</taxon>
    </lineage>
</organism>
<reference evidence="2" key="1">
    <citation type="journal article" date="2021" name="bioRxiv">
        <title>Whole Genome Assembly and Annotation of Northern Wild Rice, Zizania palustris L., Supports a Whole Genome Duplication in the Zizania Genus.</title>
        <authorList>
            <person name="Haas M."/>
            <person name="Kono T."/>
            <person name="Macchietto M."/>
            <person name="Millas R."/>
            <person name="McGilp L."/>
            <person name="Shao M."/>
            <person name="Duquette J."/>
            <person name="Hirsch C.N."/>
            <person name="Kimball J."/>
        </authorList>
    </citation>
    <scope>NUCLEOTIDE SEQUENCE</scope>
    <source>
        <tissue evidence="2">Fresh leaf tissue</tissue>
    </source>
</reference>
<keyword evidence="1" id="KW-0175">Coiled coil</keyword>
<feature type="coiled-coil region" evidence="1">
    <location>
        <begin position="241"/>
        <end position="296"/>
    </location>
</feature>
<dbReference type="EMBL" id="JAAALK010000288">
    <property type="protein sequence ID" value="KAG8051678.1"/>
    <property type="molecule type" value="Genomic_DNA"/>
</dbReference>
<keyword evidence="3" id="KW-1185">Reference proteome</keyword>
<dbReference type="AlphaFoldDB" id="A0A8J5VL93"/>
<evidence type="ECO:0000313" key="2">
    <source>
        <dbReference type="EMBL" id="KAG8051678.1"/>
    </source>
</evidence>
<evidence type="ECO:0000256" key="1">
    <source>
        <dbReference type="SAM" id="Coils"/>
    </source>
</evidence>
<name>A0A8J5VL93_ZIZPA</name>
<evidence type="ECO:0000313" key="3">
    <source>
        <dbReference type="Proteomes" id="UP000729402"/>
    </source>
</evidence>
<dbReference type="Proteomes" id="UP000729402">
    <property type="component" value="Unassembled WGS sequence"/>
</dbReference>
<accession>A0A8J5VL93</accession>
<comment type="caution">
    <text evidence="2">The sequence shown here is derived from an EMBL/GenBank/DDBJ whole genome shotgun (WGS) entry which is preliminary data.</text>
</comment>
<protein>
    <submittedName>
        <fullName evidence="2">Uncharacterized protein</fullName>
    </submittedName>
</protein>
<proteinExistence type="predicted"/>
<reference evidence="2" key="2">
    <citation type="submission" date="2021-02" db="EMBL/GenBank/DDBJ databases">
        <authorList>
            <person name="Kimball J.A."/>
            <person name="Haas M.W."/>
            <person name="Macchietto M."/>
            <person name="Kono T."/>
            <person name="Duquette J."/>
            <person name="Shao M."/>
        </authorList>
    </citation>
    <scope>NUCLEOTIDE SEQUENCE</scope>
    <source>
        <tissue evidence="2">Fresh leaf tissue</tissue>
    </source>
</reference>
<sequence length="299" mass="34107">MMSWLELYRKVKSHQFAHPTMLRNCGEALIKQEFQAVMISSYDELPPLEISSPMAHCLHQTNQFAFICSEATVSSSSFCNCGYRYGRTAIGSVPGFKGCSNSLSLKTAQQAGLFSVIPYKVTSLGKAIHREKLTTNVQLKVVPLLLVRWWQNTITSQSWCDCGSSRCIATNLLLQRIDSCGGHGYGVAKLRWIDGWEHIRYVWLVGGQSLDRPEPVGSRVLPCGRKEEHLDVSQQRRFNEYKTLTLENDKLRHECSQYKESEKQLLLKEQSLRSQIAEARKKYDQLLQELKSLDVKTEK</sequence>